<feature type="compositionally biased region" description="Polar residues" evidence="1">
    <location>
        <begin position="30"/>
        <end position="59"/>
    </location>
</feature>
<feature type="compositionally biased region" description="Basic and acidic residues" evidence="1">
    <location>
        <begin position="1"/>
        <end position="17"/>
    </location>
</feature>
<feature type="compositionally biased region" description="Basic and acidic residues" evidence="1">
    <location>
        <begin position="76"/>
        <end position="90"/>
    </location>
</feature>
<dbReference type="AlphaFoldDB" id="A0AAD6MHH8"/>
<keyword evidence="3" id="KW-1185">Reference proteome</keyword>
<gene>
    <name evidence="2" type="ORF">NC653_023453</name>
</gene>
<dbReference type="EMBL" id="JAQIZT010000009">
    <property type="protein sequence ID" value="KAJ6985510.1"/>
    <property type="molecule type" value="Genomic_DNA"/>
</dbReference>
<evidence type="ECO:0000313" key="3">
    <source>
        <dbReference type="Proteomes" id="UP001164929"/>
    </source>
</evidence>
<evidence type="ECO:0000256" key="1">
    <source>
        <dbReference type="SAM" id="MobiDB-lite"/>
    </source>
</evidence>
<sequence>MSVDEHSQAGDSSKDVDMVSDSLPADKDGSQQPAKSNAGDHSQPTESTADVDMLSSQPSEVKPQDLRVESGATSEEGPKDSKKEKPDSEVIKMTIKLIK</sequence>
<dbReference type="Proteomes" id="UP001164929">
    <property type="component" value="Chromosome 9"/>
</dbReference>
<accession>A0AAD6MHH8</accession>
<reference evidence="2" key="1">
    <citation type="journal article" date="2023" name="Mol. Ecol. Resour.">
        <title>Chromosome-level genome assembly of a triploid poplar Populus alba 'Berolinensis'.</title>
        <authorList>
            <person name="Chen S."/>
            <person name="Yu Y."/>
            <person name="Wang X."/>
            <person name="Wang S."/>
            <person name="Zhang T."/>
            <person name="Zhou Y."/>
            <person name="He R."/>
            <person name="Meng N."/>
            <person name="Wang Y."/>
            <person name="Liu W."/>
            <person name="Liu Z."/>
            <person name="Liu J."/>
            <person name="Guo Q."/>
            <person name="Huang H."/>
            <person name="Sederoff R.R."/>
            <person name="Wang G."/>
            <person name="Qu G."/>
            <person name="Chen S."/>
        </authorList>
    </citation>
    <scope>NUCLEOTIDE SEQUENCE</scope>
    <source>
        <strain evidence="2">SC-2020</strain>
    </source>
</reference>
<feature type="region of interest" description="Disordered" evidence="1">
    <location>
        <begin position="1"/>
        <end position="99"/>
    </location>
</feature>
<name>A0AAD6MHH8_9ROSI</name>
<organism evidence="2 3">
    <name type="scientific">Populus alba x Populus x berolinensis</name>
    <dbReference type="NCBI Taxonomy" id="444605"/>
    <lineage>
        <taxon>Eukaryota</taxon>
        <taxon>Viridiplantae</taxon>
        <taxon>Streptophyta</taxon>
        <taxon>Embryophyta</taxon>
        <taxon>Tracheophyta</taxon>
        <taxon>Spermatophyta</taxon>
        <taxon>Magnoliopsida</taxon>
        <taxon>eudicotyledons</taxon>
        <taxon>Gunneridae</taxon>
        <taxon>Pentapetalae</taxon>
        <taxon>rosids</taxon>
        <taxon>fabids</taxon>
        <taxon>Malpighiales</taxon>
        <taxon>Salicaceae</taxon>
        <taxon>Saliceae</taxon>
        <taxon>Populus</taxon>
    </lineage>
</organism>
<protein>
    <submittedName>
        <fullName evidence="2">Uncharacterized protein</fullName>
    </submittedName>
</protein>
<proteinExistence type="predicted"/>
<comment type="caution">
    <text evidence="2">The sequence shown here is derived from an EMBL/GenBank/DDBJ whole genome shotgun (WGS) entry which is preliminary data.</text>
</comment>
<evidence type="ECO:0000313" key="2">
    <source>
        <dbReference type="EMBL" id="KAJ6985510.1"/>
    </source>
</evidence>